<dbReference type="Proteomes" id="UP000281553">
    <property type="component" value="Unassembled WGS sequence"/>
</dbReference>
<name>A0A3P6T107_DIBLA</name>
<gene>
    <name evidence="2" type="ORF">DILT_LOCUS2962</name>
</gene>
<evidence type="ECO:0000313" key="2">
    <source>
        <dbReference type="EMBL" id="VDK78657.1"/>
    </source>
</evidence>
<feature type="compositionally biased region" description="Basic and acidic residues" evidence="1">
    <location>
        <begin position="106"/>
        <end position="118"/>
    </location>
</feature>
<keyword evidence="3" id="KW-1185">Reference proteome</keyword>
<evidence type="ECO:0000256" key="1">
    <source>
        <dbReference type="SAM" id="MobiDB-lite"/>
    </source>
</evidence>
<feature type="region of interest" description="Disordered" evidence="1">
    <location>
        <begin position="1"/>
        <end position="27"/>
    </location>
</feature>
<feature type="region of interest" description="Disordered" evidence="1">
    <location>
        <begin position="291"/>
        <end position="317"/>
    </location>
</feature>
<protein>
    <submittedName>
        <fullName evidence="2">Uncharacterized protein</fullName>
    </submittedName>
</protein>
<dbReference type="EMBL" id="UYRU01042898">
    <property type="protein sequence ID" value="VDK78657.1"/>
    <property type="molecule type" value="Genomic_DNA"/>
</dbReference>
<feature type="region of interest" description="Disordered" evidence="1">
    <location>
        <begin position="154"/>
        <end position="252"/>
    </location>
</feature>
<reference evidence="2 3" key="1">
    <citation type="submission" date="2018-11" db="EMBL/GenBank/DDBJ databases">
        <authorList>
            <consortium name="Pathogen Informatics"/>
        </authorList>
    </citation>
    <scope>NUCLEOTIDE SEQUENCE [LARGE SCALE GENOMIC DNA]</scope>
</reference>
<evidence type="ECO:0000313" key="3">
    <source>
        <dbReference type="Proteomes" id="UP000281553"/>
    </source>
</evidence>
<feature type="compositionally biased region" description="Basic and acidic residues" evidence="1">
    <location>
        <begin position="238"/>
        <end position="252"/>
    </location>
</feature>
<organism evidence="2 3">
    <name type="scientific">Dibothriocephalus latus</name>
    <name type="common">Fish tapeworm</name>
    <name type="synonym">Diphyllobothrium latum</name>
    <dbReference type="NCBI Taxonomy" id="60516"/>
    <lineage>
        <taxon>Eukaryota</taxon>
        <taxon>Metazoa</taxon>
        <taxon>Spiralia</taxon>
        <taxon>Lophotrochozoa</taxon>
        <taxon>Platyhelminthes</taxon>
        <taxon>Cestoda</taxon>
        <taxon>Eucestoda</taxon>
        <taxon>Diphyllobothriidea</taxon>
        <taxon>Diphyllobothriidae</taxon>
        <taxon>Dibothriocephalus</taxon>
    </lineage>
</organism>
<accession>A0A3P6T107</accession>
<dbReference type="AlphaFoldDB" id="A0A3P6T107"/>
<feature type="compositionally biased region" description="Basic and acidic residues" evidence="1">
    <location>
        <begin position="82"/>
        <end position="91"/>
    </location>
</feature>
<feature type="region of interest" description="Disordered" evidence="1">
    <location>
        <begin position="82"/>
        <end position="119"/>
    </location>
</feature>
<feature type="compositionally biased region" description="Basic residues" evidence="1">
    <location>
        <begin position="182"/>
        <end position="201"/>
    </location>
</feature>
<sequence length="361" mass="40546">MTTVNQGADLGKPANPSPKRRDQPSLRSRAQKLLKSQQYNCSADRYFAQLGPKSSRAGRPAPEDEATCCCCYVCGSARTDKNRRTVDERKSTWTRSRSYGPYSQEATRESARQGHGDVQHNAAGEAHCENDTMLLANKLRLSMRKLQKSAENLLERVRSSSRDPPLPPALPSQKGVRDVAKSHHHHHHHHHHREHRHHHRAAMGDPPRDPTATRRHHSLPVHSPREDLDVPAVPTTEQEGHYDSKSRQRSEEPIENQNNLLMGGSYGHLFSRQDPGYTVYERQEEAWIRPQLDGHSDTSDESNDAVGLEVDGSSASCPRQTFAAQTAFAWDTESEEGVSPLGTKKQSDLHCLQNYDDANCE</sequence>
<dbReference type="OrthoDB" id="10519323at2759"/>
<proteinExistence type="predicted"/>